<gene>
    <name evidence="1" type="ORF">BLA18112_00434</name>
</gene>
<evidence type="ECO:0000313" key="2">
    <source>
        <dbReference type="Proteomes" id="UP000494274"/>
    </source>
</evidence>
<sequence>MTNGCIRLAYDHPRKMQAAPPAGEIAARRGGANDFPVRSTAGVARIDVD</sequence>
<dbReference type="EMBL" id="CABVQI010000001">
    <property type="protein sequence ID" value="VWC56891.1"/>
    <property type="molecule type" value="Genomic_DNA"/>
</dbReference>
<evidence type="ECO:0000313" key="1">
    <source>
        <dbReference type="EMBL" id="VWC56891.1"/>
    </source>
</evidence>
<proteinExistence type="predicted"/>
<accession>A0A6P2THF4</accession>
<organism evidence="1 2">
    <name type="scientific">Burkholderia lata (strain ATCC 17760 / DSM 23089 / LMG 22485 / NCIMB 9086 / R18194 / 383)</name>
    <dbReference type="NCBI Taxonomy" id="482957"/>
    <lineage>
        <taxon>Bacteria</taxon>
        <taxon>Pseudomonadati</taxon>
        <taxon>Pseudomonadota</taxon>
        <taxon>Betaproteobacteria</taxon>
        <taxon>Burkholderiales</taxon>
        <taxon>Burkholderiaceae</taxon>
        <taxon>Burkholderia</taxon>
        <taxon>Burkholderia cepacia complex</taxon>
    </lineage>
</organism>
<dbReference type="AlphaFoldDB" id="A0A6P2THF4"/>
<dbReference type="Proteomes" id="UP000494274">
    <property type="component" value="Unassembled WGS sequence"/>
</dbReference>
<protein>
    <submittedName>
        <fullName evidence="1">Uncharacterized protein</fullName>
    </submittedName>
</protein>
<name>A0A6P2THF4_BURL3</name>
<reference evidence="1 2" key="1">
    <citation type="submission" date="2019-09" db="EMBL/GenBank/DDBJ databases">
        <authorList>
            <person name="Depoorter E."/>
        </authorList>
    </citation>
    <scope>NUCLEOTIDE SEQUENCE [LARGE SCALE GENOMIC DNA]</scope>
    <source>
        <strain evidence="1">R-18112</strain>
    </source>
</reference>